<keyword evidence="2 3" id="KW-0732">Signal</keyword>
<comment type="caution">
    <text evidence="5">The sequence shown here is derived from an EMBL/GenBank/DDBJ whole genome shotgun (WGS) entry which is preliminary data.</text>
</comment>
<dbReference type="Proteomes" id="UP000075615">
    <property type="component" value="Unassembled WGS sequence"/>
</dbReference>
<protein>
    <recommendedName>
        <fullName evidence="4">SbsA Ig-like domain-containing protein</fullName>
    </recommendedName>
</protein>
<gene>
    <name evidence="5" type="ORF">AWN68_16415</name>
</gene>
<dbReference type="AlphaFoldDB" id="A0A150XSR3"/>
<dbReference type="RefSeq" id="WP_068413406.1">
    <property type="nucleotide sequence ID" value="NZ_LRDB01000005.1"/>
</dbReference>
<dbReference type="InterPro" id="IPR014755">
    <property type="entry name" value="Cu-Rt/internalin_Ig-like"/>
</dbReference>
<evidence type="ECO:0000313" key="6">
    <source>
        <dbReference type="Proteomes" id="UP000075615"/>
    </source>
</evidence>
<evidence type="ECO:0000256" key="3">
    <source>
        <dbReference type="SAM" id="SignalP"/>
    </source>
</evidence>
<dbReference type="Pfam" id="PF13205">
    <property type="entry name" value="Big_5"/>
    <property type="match status" value="1"/>
</dbReference>
<feature type="domain" description="SbsA Ig-like" evidence="4">
    <location>
        <begin position="31"/>
        <end position="133"/>
    </location>
</feature>
<dbReference type="Gene3D" id="2.60.40.1220">
    <property type="match status" value="1"/>
</dbReference>
<accession>A0A150XSR3</accession>
<comment type="similarity">
    <text evidence="1">Belongs to the ice-binding protein family.</text>
</comment>
<dbReference type="InterPro" id="IPR021884">
    <property type="entry name" value="Ice-bd_prot"/>
</dbReference>
<dbReference type="Pfam" id="PF11999">
    <property type="entry name" value="Ice_binding"/>
    <property type="match status" value="1"/>
</dbReference>
<proteinExistence type="inferred from homology"/>
<evidence type="ECO:0000313" key="5">
    <source>
        <dbReference type="EMBL" id="KYG81808.1"/>
    </source>
</evidence>
<dbReference type="PROSITE" id="PS51257">
    <property type="entry name" value="PROKAR_LIPOPROTEIN"/>
    <property type="match status" value="1"/>
</dbReference>
<evidence type="ECO:0000256" key="1">
    <source>
        <dbReference type="ARBA" id="ARBA00005445"/>
    </source>
</evidence>
<evidence type="ECO:0000259" key="4">
    <source>
        <dbReference type="Pfam" id="PF13205"/>
    </source>
</evidence>
<organism evidence="5 6">
    <name type="scientific">Roseivirga echinicomitans</name>
    <dbReference type="NCBI Taxonomy" id="296218"/>
    <lineage>
        <taxon>Bacteria</taxon>
        <taxon>Pseudomonadati</taxon>
        <taxon>Bacteroidota</taxon>
        <taxon>Cytophagia</taxon>
        <taxon>Cytophagales</taxon>
        <taxon>Roseivirgaceae</taxon>
        <taxon>Roseivirga</taxon>
    </lineage>
</organism>
<dbReference type="OrthoDB" id="2582440at2"/>
<dbReference type="InterPro" id="IPR032812">
    <property type="entry name" value="SbsA_Ig"/>
</dbReference>
<evidence type="ECO:0000256" key="2">
    <source>
        <dbReference type="ARBA" id="ARBA00022729"/>
    </source>
</evidence>
<feature type="chain" id="PRO_5007575202" description="SbsA Ig-like domain-containing protein" evidence="3">
    <location>
        <begin position="25"/>
        <end position="357"/>
    </location>
</feature>
<reference evidence="5 6" key="1">
    <citation type="submission" date="2016-01" db="EMBL/GenBank/DDBJ databases">
        <title>Genome sequencing of Roseivirga echinicomitans KMM 6058.</title>
        <authorList>
            <person name="Selvaratnam C."/>
            <person name="Thevarajoo S."/>
            <person name="Goh K.M."/>
            <person name="Ee R."/>
            <person name="Chan K.-G."/>
            <person name="Chong C.S."/>
        </authorList>
    </citation>
    <scope>NUCLEOTIDE SEQUENCE [LARGE SCALE GENOMIC DNA]</scope>
    <source>
        <strain evidence="5 6">KMM 6058</strain>
    </source>
</reference>
<sequence length="357" mass="37208">MKFLKRIQILAILPFMLFLGCSNDDEPTGGDETSPIITGTNPLDNATDVARNKSISITFNEEMSLASFTSTSFTLKQGTTPVAGSVQYADSTARFIPNNALSAGLVYTATVNTDVKDLAGNPIANNKVWTFTTGTKTGLTTVNLGSSANYVILAKTAINNSPTSAITGDMGLSPAATSFITGFGLTDATGYATTPQVTGKVYAADMVPPTNTNLTTAVENMITAYNDAAGRPTPDFLELGTGSIGGMTLDAGLYKWTNTVSMASDVTLSGSADDVWIFQIDGDMTMSSAMKITLTGGAQAKNIFWQVAGSVALGTTSHFEGVILCMTGITMQTGATINGRLLAQTAVILDSNAVTKR</sequence>
<keyword evidence="6" id="KW-1185">Reference proteome</keyword>
<name>A0A150XSR3_9BACT</name>
<dbReference type="STRING" id="296218.AWN68_16415"/>
<dbReference type="EMBL" id="LRDB01000005">
    <property type="protein sequence ID" value="KYG81808.1"/>
    <property type="molecule type" value="Genomic_DNA"/>
</dbReference>
<feature type="signal peptide" evidence="3">
    <location>
        <begin position="1"/>
        <end position="24"/>
    </location>
</feature>